<name>A0A318TJ43_9BRAD</name>
<dbReference type="PANTHER" id="PTHR42885">
    <property type="entry name" value="HISTIDINOL-PHOSPHATE AMINOTRANSFERASE-RELATED"/>
    <property type="match status" value="1"/>
</dbReference>
<dbReference type="PANTHER" id="PTHR42885:SF1">
    <property type="entry name" value="THREONINE-PHOSPHATE DECARBOXYLASE"/>
    <property type="match status" value="1"/>
</dbReference>
<comment type="cofactor">
    <cofactor evidence="1">
        <name>pyridoxal 5'-phosphate</name>
        <dbReference type="ChEBI" id="CHEBI:597326"/>
    </cofactor>
</comment>
<dbReference type="AlphaFoldDB" id="A0A318TJ43"/>
<evidence type="ECO:0000256" key="8">
    <source>
        <dbReference type="ARBA" id="ARBA00029996"/>
    </source>
</evidence>
<dbReference type="Pfam" id="PF00155">
    <property type="entry name" value="Aminotran_1_2"/>
    <property type="match status" value="1"/>
</dbReference>
<evidence type="ECO:0000256" key="5">
    <source>
        <dbReference type="ARBA" id="ARBA00022573"/>
    </source>
</evidence>
<evidence type="ECO:0000256" key="3">
    <source>
        <dbReference type="ARBA" id="ARBA00004953"/>
    </source>
</evidence>
<evidence type="ECO:0000256" key="7">
    <source>
        <dbReference type="ARBA" id="ARBA00023239"/>
    </source>
</evidence>
<dbReference type="EC" id="4.1.1.81" evidence="4"/>
<comment type="function">
    <text evidence="2">Decarboxylates L-threonine-O-3-phosphate to yield (R)-1-amino-2-propanol O-2-phosphate, the precursor for the linkage between the nucleotide loop and the corrin ring in cobalamin.</text>
</comment>
<dbReference type="Gene3D" id="3.40.640.10">
    <property type="entry name" value="Type I PLP-dependent aspartate aminotransferase-like (Major domain)"/>
    <property type="match status" value="1"/>
</dbReference>
<evidence type="ECO:0000313" key="11">
    <source>
        <dbReference type="EMBL" id="PYF03118.1"/>
    </source>
</evidence>
<gene>
    <name evidence="11" type="ORF">BJ122_10843</name>
</gene>
<evidence type="ECO:0000256" key="1">
    <source>
        <dbReference type="ARBA" id="ARBA00001933"/>
    </source>
</evidence>
<comment type="catalytic activity">
    <reaction evidence="9">
        <text>O-phospho-L-threonine + H(+) = (R)-1-aminopropan-2-yl phosphate + CO2</text>
        <dbReference type="Rhea" id="RHEA:11492"/>
        <dbReference type="ChEBI" id="CHEBI:15378"/>
        <dbReference type="ChEBI" id="CHEBI:16526"/>
        <dbReference type="ChEBI" id="CHEBI:58563"/>
        <dbReference type="ChEBI" id="CHEBI:58675"/>
        <dbReference type="EC" id="4.1.1.81"/>
    </reaction>
</comment>
<dbReference type="RefSeq" id="WP_110780634.1">
    <property type="nucleotide sequence ID" value="NZ_QJTI01000008.1"/>
</dbReference>
<keyword evidence="7" id="KW-0456">Lyase</keyword>
<dbReference type="InterPro" id="IPR015421">
    <property type="entry name" value="PyrdxlP-dep_Trfase_major"/>
</dbReference>
<dbReference type="OrthoDB" id="9799304at2"/>
<protein>
    <recommendedName>
        <fullName evidence="4">threonine-phosphate decarboxylase</fullName>
        <ecNumber evidence="4">4.1.1.81</ecNumber>
    </recommendedName>
    <alternativeName>
        <fullName evidence="8">L-threonine-O-3-phosphate decarboxylase</fullName>
    </alternativeName>
</protein>
<evidence type="ECO:0000256" key="9">
    <source>
        <dbReference type="ARBA" id="ARBA00048531"/>
    </source>
</evidence>
<dbReference type="NCBIfam" id="TIGR01140">
    <property type="entry name" value="L_thr_O3P_dcar"/>
    <property type="match status" value="1"/>
</dbReference>
<sequence>MKHGGDLAEAVARHGGAREQWLDLSTGINPRPWSIANFDDGLWQRLPSRSDELALQEAARAAYGVPEQVALVAAPGTQALIQWLPHLAPAGAIAIVGPTYAEHQQAWRNAGREVVTIASLDQLPDDARHVLIVNPNNPDGRIASHNELAAAAQKLAARGGWLVIDEAFADVDPAISAASLAEQWPVVILRSFGKFYGLAGVRLGFALAPAAIADRLALALGPWSCSGPALVIGAAALRDQAWAEQTRARLRVEAAALDQVLGGAGLELVGGTSLYRLVRCPRALDLHAALARQQIWCRCFDWSAELLRFGLPADQAGLARLAAALAEAGAAVSGLTSGRCASPSPSI</sequence>
<evidence type="ECO:0000259" key="10">
    <source>
        <dbReference type="Pfam" id="PF00155"/>
    </source>
</evidence>
<evidence type="ECO:0000256" key="2">
    <source>
        <dbReference type="ARBA" id="ARBA00003444"/>
    </source>
</evidence>
<proteinExistence type="predicted"/>
<comment type="caution">
    <text evidence="11">The sequence shown here is derived from an EMBL/GenBank/DDBJ whole genome shotgun (WGS) entry which is preliminary data.</text>
</comment>
<dbReference type="UniPathway" id="UPA00148"/>
<dbReference type="GO" id="GO:0030170">
    <property type="term" value="F:pyridoxal phosphate binding"/>
    <property type="evidence" value="ECO:0007669"/>
    <property type="project" value="InterPro"/>
</dbReference>
<feature type="domain" description="Aminotransferase class I/classII large" evidence="10">
    <location>
        <begin position="62"/>
        <end position="323"/>
    </location>
</feature>
<dbReference type="GO" id="GO:0009236">
    <property type="term" value="P:cobalamin biosynthetic process"/>
    <property type="evidence" value="ECO:0007669"/>
    <property type="project" value="UniProtKB-UniPathway"/>
</dbReference>
<evidence type="ECO:0000313" key="12">
    <source>
        <dbReference type="Proteomes" id="UP000248148"/>
    </source>
</evidence>
<dbReference type="InterPro" id="IPR004839">
    <property type="entry name" value="Aminotransferase_I/II_large"/>
</dbReference>
<dbReference type="SUPFAM" id="SSF53383">
    <property type="entry name" value="PLP-dependent transferases"/>
    <property type="match status" value="1"/>
</dbReference>
<reference evidence="11 12" key="1">
    <citation type="submission" date="2018-06" db="EMBL/GenBank/DDBJ databases">
        <title>Genomic Encyclopedia of Archaeal and Bacterial Type Strains, Phase II (KMG-II): from individual species to whole genera.</title>
        <authorList>
            <person name="Goeker M."/>
        </authorList>
    </citation>
    <scope>NUCLEOTIDE SEQUENCE [LARGE SCALE GENOMIC DNA]</scope>
    <source>
        <strain evidence="11 12">JCM 11668</strain>
    </source>
</reference>
<evidence type="ECO:0000256" key="6">
    <source>
        <dbReference type="ARBA" id="ARBA00022898"/>
    </source>
</evidence>
<dbReference type="GO" id="GO:0048472">
    <property type="term" value="F:threonine-phosphate decarboxylase activity"/>
    <property type="evidence" value="ECO:0007669"/>
    <property type="project" value="UniProtKB-EC"/>
</dbReference>
<keyword evidence="6" id="KW-0663">Pyridoxal phosphate</keyword>
<organism evidence="11 12">
    <name type="scientific">Rhodopseudomonas faecalis</name>
    <dbReference type="NCBI Taxonomy" id="99655"/>
    <lineage>
        <taxon>Bacteria</taxon>
        <taxon>Pseudomonadati</taxon>
        <taxon>Pseudomonadota</taxon>
        <taxon>Alphaproteobacteria</taxon>
        <taxon>Hyphomicrobiales</taxon>
        <taxon>Nitrobacteraceae</taxon>
        <taxon>Rhodopseudomonas</taxon>
    </lineage>
</organism>
<dbReference type="CDD" id="cd00609">
    <property type="entry name" value="AAT_like"/>
    <property type="match status" value="1"/>
</dbReference>
<dbReference type="Proteomes" id="UP000248148">
    <property type="component" value="Unassembled WGS sequence"/>
</dbReference>
<keyword evidence="12" id="KW-1185">Reference proteome</keyword>
<keyword evidence="5" id="KW-0169">Cobalamin biosynthesis</keyword>
<dbReference type="InterPro" id="IPR015422">
    <property type="entry name" value="PyrdxlP-dep_Trfase_small"/>
</dbReference>
<dbReference type="InterPro" id="IPR015424">
    <property type="entry name" value="PyrdxlP-dep_Trfase"/>
</dbReference>
<accession>A0A318TJ43</accession>
<comment type="pathway">
    <text evidence="3">Cofactor biosynthesis; adenosylcobalamin biosynthesis.</text>
</comment>
<dbReference type="EMBL" id="QJTI01000008">
    <property type="protein sequence ID" value="PYF03118.1"/>
    <property type="molecule type" value="Genomic_DNA"/>
</dbReference>
<dbReference type="InterPro" id="IPR005860">
    <property type="entry name" value="CobD"/>
</dbReference>
<dbReference type="Gene3D" id="3.90.1150.10">
    <property type="entry name" value="Aspartate Aminotransferase, domain 1"/>
    <property type="match status" value="1"/>
</dbReference>
<evidence type="ECO:0000256" key="4">
    <source>
        <dbReference type="ARBA" id="ARBA00012285"/>
    </source>
</evidence>